<evidence type="ECO:0000259" key="5">
    <source>
        <dbReference type="PROSITE" id="PS50931"/>
    </source>
</evidence>
<name>A0A855S809_PHOAN</name>
<dbReference type="AlphaFoldDB" id="A0A855S809"/>
<dbReference type="PROSITE" id="PS50931">
    <property type="entry name" value="HTH_LYSR"/>
    <property type="match status" value="1"/>
</dbReference>
<dbReference type="RefSeq" id="WP_107131386.1">
    <property type="nucleotide sequence ID" value="NZ_PYOV01000001.1"/>
</dbReference>
<dbReference type="Pfam" id="PF03466">
    <property type="entry name" value="LysR_substrate"/>
    <property type="match status" value="1"/>
</dbReference>
<evidence type="ECO:0000313" key="7">
    <source>
        <dbReference type="Proteomes" id="UP000241440"/>
    </source>
</evidence>
<dbReference type="GeneID" id="61227539"/>
<dbReference type="EMBL" id="PYOY01000026">
    <property type="protein sequence ID" value="PSX01396.1"/>
    <property type="molecule type" value="Genomic_DNA"/>
</dbReference>
<comment type="similarity">
    <text evidence="1">Belongs to the LysR transcriptional regulatory family.</text>
</comment>
<comment type="caution">
    <text evidence="6">The sequence shown here is derived from an EMBL/GenBank/DDBJ whole genome shotgun (WGS) entry which is preliminary data.</text>
</comment>
<dbReference type="InterPro" id="IPR036388">
    <property type="entry name" value="WH-like_DNA-bd_sf"/>
</dbReference>
<evidence type="ECO:0000256" key="4">
    <source>
        <dbReference type="ARBA" id="ARBA00023163"/>
    </source>
</evidence>
<keyword evidence="4" id="KW-0804">Transcription</keyword>
<proteinExistence type="inferred from homology"/>
<feature type="domain" description="HTH lysR-type" evidence="5">
    <location>
        <begin position="14"/>
        <end position="71"/>
    </location>
</feature>
<reference evidence="6 7" key="1">
    <citation type="submission" date="2018-01" db="EMBL/GenBank/DDBJ databases">
        <title>Whole genome sequencing of Histamine producing bacteria.</title>
        <authorList>
            <person name="Butler K."/>
        </authorList>
    </citation>
    <scope>NUCLEOTIDE SEQUENCE [LARGE SCALE GENOMIC DNA]</scope>
    <source>
        <strain evidence="6 7">A2-1</strain>
    </source>
</reference>
<evidence type="ECO:0000256" key="3">
    <source>
        <dbReference type="ARBA" id="ARBA00023125"/>
    </source>
</evidence>
<dbReference type="PRINTS" id="PR00039">
    <property type="entry name" value="HTHLYSR"/>
</dbReference>
<evidence type="ECO:0000256" key="2">
    <source>
        <dbReference type="ARBA" id="ARBA00023015"/>
    </source>
</evidence>
<dbReference type="GO" id="GO:0043565">
    <property type="term" value="F:sequence-specific DNA binding"/>
    <property type="evidence" value="ECO:0007669"/>
    <property type="project" value="TreeGrafter"/>
</dbReference>
<dbReference type="Proteomes" id="UP000241440">
    <property type="component" value="Unassembled WGS sequence"/>
</dbReference>
<dbReference type="GO" id="GO:0003700">
    <property type="term" value="F:DNA-binding transcription factor activity"/>
    <property type="evidence" value="ECO:0007669"/>
    <property type="project" value="InterPro"/>
</dbReference>
<dbReference type="GO" id="GO:0006351">
    <property type="term" value="P:DNA-templated transcription"/>
    <property type="evidence" value="ECO:0007669"/>
    <property type="project" value="TreeGrafter"/>
</dbReference>
<dbReference type="InterPro" id="IPR058163">
    <property type="entry name" value="LysR-type_TF_proteobact-type"/>
</dbReference>
<gene>
    <name evidence="6" type="ORF">C0W41_22125</name>
</gene>
<protein>
    <submittedName>
        <fullName evidence="6">LysR family transcriptional regulator</fullName>
    </submittedName>
</protein>
<dbReference type="PANTHER" id="PTHR30537">
    <property type="entry name" value="HTH-TYPE TRANSCRIPTIONAL REGULATOR"/>
    <property type="match status" value="1"/>
</dbReference>
<keyword evidence="2" id="KW-0805">Transcription regulation</keyword>
<accession>A0A855S809</accession>
<dbReference type="InterPro" id="IPR000847">
    <property type="entry name" value="LysR_HTH_N"/>
</dbReference>
<dbReference type="InterPro" id="IPR036390">
    <property type="entry name" value="WH_DNA-bd_sf"/>
</dbReference>
<dbReference type="Gene3D" id="3.40.190.10">
    <property type="entry name" value="Periplasmic binding protein-like II"/>
    <property type="match status" value="2"/>
</dbReference>
<dbReference type="Gene3D" id="1.10.10.10">
    <property type="entry name" value="Winged helix-like DNA-binding domain superfamily/Winged helix DNA-binding domain"/>
    <property type="match status" value="1"/>
</dbReference>
<dbReference type="Pfam" id="PF00126">
    <property type="entry name" value="HTH_1"/>
    <property type="match status" value="1"/>
</dbReference>
<evidence type="ECO:0000313" key="6">
    <source>
        <dbReference type="EMBL" id="PSX01396.1"/>
    </source>
</evidence>
<organism evidence="6 7">
    <name type="scientific">Photobacterium angustum</name>
    <dbReference type="NCBI Taxonomy" id="661"/>
    <lineage>
        <taxon>Bacteria</taxon>
        <taxon>Pseudomonadati</taxon>
        <taxon>Pseudomonadota</taxon>
        <taxon>Gammaproteobacteria</taxon>
        <taxon>Vibrionales</taxon>
        <taxon>Vibrionaceae</taxon>
        <taxon>Photobacterium</taxon>
    </lineage>
</organism>
<dbReference type="SUPFAM" id="SSF46785">
    <property type="entry name" value="Winged helix' DNA-binding domain"/>
    <property type="match status" value="1"/>
</dbReference>
<sequence>MTNSYTRHRYQQLPSQQSIRIFESAARHLNFTLAAEELSITQSGVSKQIKGLERFLNTSLFIRKGQKIDLTDTGRLFYTSSIKALDCLQQTIDMIKGQAGQLRLQAPPTFASRWLIPRMEQLYKNLPELSLHIETTWLRTIQDYIQTEPNQLVIHCCVNYPFNNLRAELLREESLFVVVSPDYLARNGQIKSAQDLVNHTLLHTRLDGHIYWETWANAMHLYDLDTTTGYEFETLDMALSAAENGLGVLVCDFVFAFEALTNGRLVIPFSMPIVTGLRYVLLSQPNRHYQPLQQSYLNWLHQQIKQDNQEMEQYLINLSFDTSERIKGIL</sequence>
<dbReference type="PANTHER" id="PTHR30537:SF32">
    <property type="entry name" value="HTH-TYPE TRANSCRIPTIONAL REGULATOR DSDC"/>
    <property type="match status" value="1"/>
</dbReference>
<dbReference type="InterPro" id="IPR005119">
    <property type="entry name" value="LysR_subst-bd"/>
</dbReference>
<evidence type="ECO:0000256" key="1">
    <source>
        <dbReference type="ARBA" id="ARBA00009437"/>
    </source>
</evidence>
<dbReference type="SUPFAM" id="SSF53850">
    <property type="entry name" value="Periplasmic binding protein-like II"/>
    <property type="match status" value="1"/>
</dbReference>
<keyword evidence="3" id="KW-0238">DNA-binding</keyword>